<accession>A0A3N9TMU6</accession>
<evidence type="ECO:0000256" key="5">
    <source>
        <dbReference type="ARBA" id="ARBA00023136"/>
    </source>
</evidence>
<feature type="transmembrane region" description="Helical" evidence="6">
    <location>
        <begin position="247"/>
        <end position="268"/>
    </location>
</feature>
<dbReference type="PANTHER" id="PTHR43478:SF1">
    <property type="entry name" value="NA+_H+ ANTIPORTER NHAC-LIKE C-TERMINAL DOMAIN-CONTAINING PROTEIN"/>
    <property type="match status" value="1"/>
</dbReference>
<feature type="transmembrane region" description="Helical" evidence="6">
    <location>
        <begin position="362"/>
        <end position="383"/>
    </location>
</feature>
<feature type="transmembrane region" description="Helical" evidence="6">
    <location>
        <begin position="411"/>
        <end position="439"/>
    </location>
</feature>
<proteinExistence type="predicted"/>
<dbReference type="OrthoDB" id="9762978at2"/>
<evidence type="ECO:0000256" key="2">
    <source>
        <dbReference type="ARBA" id="ARBA00022475"/>
    </source>
</evidence>
<reference evidence="8 9" key="1">
    <citation type="submission" date="2018-11" db="EMBL/GenBank/DDBJ databases">
        <title>Vibrio LJC006 sp. nov., isolated from seawater during the bloom of the enteromorpha.</title>
        <authorList>
            <person name="Liang J."/>
        </authorList>
    </citation>
    <scope>NUCLEOTIDE SEQUENCE [LARGE SCALE GENOMIC DNA]</scope>
    <source>
        <strain evidence="8 9">LJC006</strain>
    </source>
</reference>
<gene>
    <name evidence="8" type="ORF">EES38_02760</name>
</gene>
<keyword evidence="2" id="KW-1003">Cell membrane</keyword>
<keyword evidence="9" id="KW-1185">Reference proteome</keyword>
<name>A0A3N9TMU6_9VIBR</name>
<feature type="transmembrane region" description="Helical" evidence="6">
    <location>
        <begin position="492"/>
        <end position="513"/>
    </location>
</feature>
<keyword evidence="5 6" id="KW-0472">Membrane</keyword>
<evidence type="ECO:0000256" key="6">
    <source>
        <dbReference type="SAM" id="Phobius"/>
    </source>
</evidence>
<keyword evidence="3 6" id="KW-0812">Transmembrane</keyword>
<dbReference type="InterPro" id="IPR018461">
    <property type="entry name" value="Na/H_Antiport_NhaC-like_C"/>
</dbReference>
<dbReference type="Pfam" id="PF03553">
    <property type="entry name" value="Na_H_antiporter"/>
    <property type="match status" value="1"/>
</dbReference>
<feature type="transmembrane region" description="Helical" evidence="6">
    <location>
        <begin position="202"/>
        <end position="227"/>
    </location>
</feature>
<feature type="transmembrane region" description="Helical" evidence="6">
    <location>
        <begin position="451"/>
        <end position="472"/>
    </location>
</feature>
<evidence type="ECO:0000313" key="9">
    <source>
        <dbReference type="Proteomes" id="UP000281112"/>
    </source>
</evidence>
<evidence type="ECO:0000313" key="8">
    <source>
        <dbReference type="EMBL" id="RQW64975.1"/>
    </source>
</evidence>
<evidence type="ECO:0000256" key="3">
    <source>
        <dbReference type="ARBA" id="ARBA00022692"/>
    </source>
</evidence>
<sequence>MAELNETLEDVSVKKSSTEIQIDESIKEIYSSNKPLVTVAITLLIVAIFWGLSSTHTEGTSWGWKSILPTLSVLVIAIWSRRPFESMLAGSIAGLIMLNPENLISPLADNISKVMGNETIVWIVLVCGLMGGFIRILEISSCLDGFTEWLKTKIKSRRQSTIATVVLGAVVFIDDYLSCLAVSSSVKKLTDFYKVSREKVAYLIDSAAAPMCVIVPISTWAVFFAGLLEESHIADDGQGMSLYVSSIPFMMYAWVALIIAFLVAAGIIGDFGPMKKAEARAKQGHPIPEDFQGEELQSKSKAKRKLSMQVQLFNFFFPVVLLVASTVYYDIDLLKGVIITCAVTVLLYYVQGLLSLDQQMDALFEGFNTMLYPLSTVIGGFLLKEINDSLGMTQYIIDSVTPYLSQATYPAIVFVLLALIVFGTASSWGVFVIAIPIVIPIAQHLDVHMPLVIGALLSASSFGSHSCFFSDSSILAAQGSGCSPMSHAFTQFPYALLGAVIAVVAFLALGFAYA</sequence>
<keyword evidence="4 6" id="KW-1133">Transmembrane helix</keyword>
<feature type="transmembrane region" description="Helical" evidence="6">
    <location>
        <begin position="306"/>
        <end position="327"/>
    </location>
</feature>
<feature type="transmembrane region" description="Helical" evidence="6">
    <location>
        <begin position="120"/>
        <end position="140"/>
    </location>
</feature>
<dbReference type="AlphaFoldDB" id="A0A3N9TMU6"/>
<organism evidence="8 9">
    <name type="scientific">Vibrio viridaestus</name>
    <dbReference type="NCBI Taxonomy" id="2487322"/>
    <lineage>
        <taxon>Bacteria</taxon>
        <taxon>Pseudomonadati</taxon>
        <taxon>Pseudomonadota</taxon>
        <taxon>Gammaproteobacteria</taxon>
        <taxon>Vibrionales</taxon>
        <taxon>Vibrionaceae</taxon>
        <taxon>Vibrio</taxon>
    </lineage>
</organism>
<evidence type="ECO:0000256" key="1">
    <source>
        <dbReference type="ARBA" id="ARBA00004651"/>
    </source>
</evidence>
<feature type="domain" description="Na+/H+ antiporter NhaC-like C-terminal" evidence="7">
    <location>
        <begin position="239"/>
        <end position="511"/>
    </location>
</feature>
<feature type="transmembrane region" description="Helical" evidence="6">
    <location>
        <begin position="333"/>
        <end position="350"/>
    </location>
</feature>
<dbReference type="EMBL" id="RJVQ01000001">
    <property type="protein sequence ID" value="RQW64975.1"/>
    <property type="molecule type" value="Genomic_DNA"/>
</dbReference>
<dbReference type="RefSeq" id="WP_124935624.1">
    <property type="nucleotide sequence ID" value="NZ_RJVQ01000001.1"/>
</dbReference>
<feature type="transmembrane region" description="Helical" evidence="6">
    <location>
        <begin position="36"/>
        <end position="56"/>
    </location>
</feature>
<comment type="caution">
    <text evidence="8">The sequence shown here is derived from an EMBL/GenBank/DDBJ whole genome shotgun (WGS) entry which is preliminary data.</text>
</comment>
<evidence type="ECO:0000259" key="7">
    <source>
        <dbReference type="Pfam" id="PF03553"/>
    </source>
</evidence>
<comment type="subcellular location">
    <subcellularLocation>
        <location evidence="1">Cell membrane</location>
        <topology evidence="1">Multi-pass membrane protein</topology>
    </subcellularLocation>
</comment>
<evidence type="ECO:0000256" key="4">
    <source>
        <dbReference type="ARBA" id="ARBA00022989"/>
    </source>
</evidence>
<dbReference type="Proteomes" id="UP000281112">
    <property type="component" value="Unassembled WGS sequence"/>
</dbReference>
<dbReference type="PANTHER" id="PTHR43478">
    <property type="entry name" value="NA+/H+ ANTIPORTER-RELATED"/>
    <property type="match status" value="1"/>
</dbReference>
<dbReference type="GO" id="GO:0005886">
    <property type="term" value="C:plasma membrane"/>
    <property type="evidence" value="ECO:0007669"/>
    <property type="project" value="UniProtKB-SubCell"/>
</dbReference>
<feature type="transmembrane region" description="Helical" evidence="6">
    <location>
        <begin position="160"/>
        <end position="182"/>
    </location>
</feature>
<feature type="transmembrane region" description="Helical" evidence="6">
    <location>
        <begin position="62"/>
        <end position="79"/>
    </location>
</feature>
<protein>
    <submittedName>
        <fullName evidence="8">Sodium:proton antiporter</fullName>
    </submittedName>
</protein>